<dbReference type="Pfam" id="PF00440">
    <property type="entry name" value="TetR_N"/>
    <property type="match status" value="1"/>
</dbReference>
<protein>
    <submittedName>
        <fullName evidence="6">TetR/AcrR family transcriptional regulator</fullName>
    </submittedName>
</protein>
<reference evidence="7" key="1">
    <citation type="journal article" date="2019" name="Int. J. Syst. Evol. Microbiol.">
        <title>The Global Catalogue of Microorganisms (GCM) 10K type strain sequencing project: providing services to taxonomists for standard genome sequencing and annotation.</title>
        <authorList>
            <consortium name="The Broad Institute Genomics Platform"/>
            <consortium name="The Broad Institute Genome Sequencing Center for Infectious Disease"/>
            <person name="Wu L."/>
            <person name="Ma J."/>
        </authorList>
    </citation>
    <scope>NUCLEOTIDE SEQUENCE [LARGE SCALE GENOMIC DNA]</scope>
    <source>
        <strain evidence="7">CGMCC 1.19062</strain>
    </source>
</reference>
<dbReference type="Gene3D" id="1.10.357.10">
    <property type="entry name" value="Tetracycline Repressor, domain 2"/>
    <property type="match status" value="1"/>
</dbReference>
<dbReference type="PROSITE" id="PS50977">
    <property type="entry name" value="HTH_TETR_2"/>
    <property type="match status" value="1"/>
</dbReference>
<evidence type="ECO:0000256" key="2">
    <source>
        <dbReference type="ARBA" id="ARBA00023125"/>
    </source>
</evidence>
<dbReference type="Pfam" id="PF13305">
    <property type="entry name" value="TetR_C_33"/>
    <property type="match status" value="1"/>
</dbReference>
<dbReference type="InterPro" id="IPR050109">
    <property type="entry name" value="HTH-type_TetR-like_transc_reg"/>
</dbReference>
<keyword evidence="3" id="KW-0804">Transcription</keyword>
<organism evidence="6 7">
    <name type="scientific">Lacibacterium aquatile</name>
    <dbReference type="NCBI Taxonomy" id="1168082"/>
    <lineage>
        <taxon>Bacteria</taxon>
        <taxon>Pseudomonadati</taxon>
        <taxon>Pseudomonadota</taxon>
        <taxon>Alphaproteobacteria</taxon>
        <taxon>Rhodospirillales</taxon>
        <taxon>Rhodospirillaceae</taxon>
    </lineage>
</organism>
<keyword evidence="7" id="KW-1185">Reference proteome</keyword>
<dbReference type="PANTHER" id="PTHR30055:SF146">
    <property type="entry name" value="HTH-TYPE TRANSCRIPTIONAL DUAL REGULATOR CECR"/>
    <property type="match status" value="1"/>
</dbReference>
<evidence type="ECO:0000256" key="3">
    <source>
        <dbReference type="ARBA" id="ARBA00023163"/>
    </source>
</evidence>
<gene>
    <name evidence="6" type="ORF">ACFSM5_11945</name>
</gene>
<keyword evidence="2 4" id="KW-0238">DNA-binding</keyword>
<feature type="DNA-binding region" description="H-T-H motif" evidence="4">
    <location>
        <begin position="33"/>
        <end position="52"/>
    </location>
</feature>
<comment type="caution">
    <text evidence="6">The sequence shown here is derived from an EMBL/GenBank/DDBJ whole genome shotgun (WGS) entry which is preliminary data.</text>
</comment>
<dbReference type="EMBL" id="JBHUIP010000012">
    <property type="protein sequence ID" value="MFD2263602.1"/>
    <property type="molecule type" value="Genomic_DNA"/>
</dbReference>
<dbReference type="InterPro" id="IPR036271">
    <property type="entry name" value="Tet_transcr_reg_TetR-rel_C_sf"/>
</dbReference>
<dbReference type="SUPFAM" id="SSF46689">
    <property type="entry name" value="Homeodomain-like"/>
    <property type="match status" value="1"/>
</dbReference>
<sequence>MARPRKSEQRDLRAAAIRAGLEILQISGRDAVTMSAVADLAECRAPALYRYFDGKDGLLEVLQQWGFEWLMSQQKEHIDETQDLAARLSGFARAHISFATRHPALYSLMFNGPTPRLPPLAVYAYSSPSDRCFDMLRQSFLTGNTRWSGTQAETAAFAFWVMMHGAISIALRDPTGDASALQLAEKTINLAVGLFAAPVAELAAA</sequence>
<dbReference type="PANTHER" id="PTHR30055">
    <property type="entry name" value="HTH-TYPE TRANSCRIPTIONAL REGULATOR RUTR"/>
    <property type="match status" value="1"/>
</dbReference>
<evidence type="ECO:0000313" key="6">
    <source>
        <dbReference type="EMBL" id="MFD2263602.1"/>
    </source>
</evidence>
<dbReference type="RefSeq" id="WP_379876627.1">
    <property type="nucleotide sequence ID" value="NZ_JBHUIP010000012.1"/>
</dbReference>
<evidence type="ECO:0000313" key="7">
    <source>
        <dbReference type="Proteomes" id="UP001597295"/>
    </source>
</evidence>
<evidence type="ECO:0000256" key="4">
    <source>
        <dbReference type="PROSITE-ProRule" id="PRU00335"/>
    </source>
</evidence>
<keyword evidence="1" id="KW-0805">Transcription regulation</keyword>
<dbReference type="Proteomes" id="UP001597295">
    <property type="component" value="Unassembled WGS sequence"/>
</dbReference>
<accession>A0ABW5DR43</accession>
<dbReference type="SUPFAM" id="SSF48498">
    <property type="entry name" value="Tetracyclin repressor-like, C-terminal domain"/>
    <property type="match status" value="1"/>
</dbReference>
<dbReference type="InterPro" id="IPR025996">
    <property type="entry name" value="MT1864/Rv1816-like_C"/>
</dbReference>
<proteinExistence type="predicted"/>
<feature type="domain" description="HTH tetR-type" evidence="5">
    <location>
        <begin position="10"/>
        <end position="70"/>
    </location>
</feature>
<dbReference type="InterPro" id="IPR001647">
    <property type="entry name" value="HTH_TetR"/>
</dbReference>
<evidence type="ECO:0000256" key="1">
    <source>
        <dbReference type="ARBA" id="ARBA00023015"/>
    </source>
</evidence>
<dbReference type="InterPro" id="IPR009057">
    <property type="entry name" value="Homeodomain-like_sf"/>
</dbReference>
<evidence type="ECO:0000259" key="5">
    <source>
        <dbReference type="PROSITE" id="PS50977"/>
    </source>
</evidence>
<name>A0ABW5DR43_9PROT</name>